<dbReference type="InterPro" id="IPR036034">
    <property type="entry name" value="PDZ_sf"/>
</dbReference>
<dbReference type="SUPFAM" id="SSF50494">
    <property type="entry name" value="Trypsin-like serine proteases"/>
    <property type="match status" value="1"/>
</dbReference>
<sequence length="280" mass="29631">MANTIFTDITVELATLSARLRNSTVKVKSGSLGSGSGIIWQSDGLIITNAHVTTSNRVTVELPDGRVFDAARTHFDPQQDLAALKIAATDLTAAIIGDSEALRVGELVLAVGNPFGENGTVTTGIIYASNRRVVMADLRLYPGNSGGPLADSCGRVIGINTMIANGLAVAIPISSVDRFLRDDRPPQLGVTLQTVVLNRRSLGLLVLSISPGSAAEIAGMQIGDVLIGVGGRLFTKPNDLAKYLNHSHPNESLPLQVWRGGQQFVVYVELHSKKTARSAK</sequence>
<protein>
    <submittedName>
        <fullName evidence="5">Trypsin-like peptidase domain-containing protein</fullName>
    </submittedName>
</protein>
<dbReference type="InterPro" id="IPR041489">
    <property type="entry name" value="PDZ_6"/>
</dbReference>
<evidence type="ECO:0000256" key="3">
    <source>
        <dbReference type="ARBA" id="ARBA00022801"/>
    </source>
</evidence>
<dbReference type="Proteomes" id="UP000813215">
    <property type="component" value="Unassembled WGS sequence"/>
</dbReference>
<dbReference type="PANTHER" id="PTHR22939:SF129">
    <property type="entry name" value="SERINE PROTEASE HTRA2, MITOCHONDRIAL"/>
    <property type="match status" value="1"/>
</dbReference>
<dbReference type="PANTHER" id="PTHR22939">
    <property type="entry name" value="SERINE PROTEASE FAMILY S1C HTRA-RELATED"/>
    <property type="match status" value="1"/>
</dbReference>
<comment type="caution">
    <text evidence="5">The sequence shown here is derived from an EMBL/GenBank/DDBJ whole genome shotgun (WGS) entry which is preliminary data.</text>
</comment>
<keyword evidence="2" id="KW-0645">Protease</keyword>
<evidence type="ECO:0000256" key="1">
    <source>
        <dbReference type="ARBA" id="ARBA00010541"/>
    </source>
</evidence>
<proteinExistence type="inferred from homology"/>
<accession>A0A9E3H554</accession>
<comment type="similarity">
    <text evidence="1">Belongs to the peptidase S1C family.</text>
</comment>
<reference evidence="5" key="1">
    <citation type="submission" date="2021-05" db="EMBL/GenBank/DDBJ databases">
        <authorList>
            <person name="Pietrasiak N."/>
            <person name="Ward R."/>
            <person name="Stajich J.E."/>
            <person name="Kurbessoian T."/>
        </authorList>
    </citation>
    <scope>NUCLEOTIDE SEQUENCE</scope>
    <source>
        <strain evidence="5">HA4357-MV3</strain>
    </source>
</reference>
<dbReference type="InterPro" id="IPR009003">
    <property type="entry name" value="Peptidase_S1_PA"/>
</dbReference>
<dbReference type="Pfam" id="PF13365">
    <property type="entry name" value="Trypsin_2"/>
    <property type="match status" value="1"/>
</dbReference>
<dbReference type="GO" id="GO:0006508">
    <property type="term" value="P:proteolysis"/>
    <property type="evidence" value="ECO:0007669"/>
    <property type="project" value="UniProtKB-KW"/>
</dbReference>
<dbReference type="SUPFAM" id="SSF50156">
    <property type="entry name" value="PDZ domain-like"/>
    <property type="match status" value="1"/>
</dbReference>
<gene>
    <name evidence="5" type="ORF">KME28_04960</name>
</gene>
<organism evidence="5 6">
    <name type="scientific">Pelatocladus maniniholoensis HA4357-MV3</name>
    <dbReference type="NCBI Taxonomy" id="1117104"/>
    <lineage>
        <taxon>Bacteria</taxon>
        <taxon>Bacillati</taxon>
        <taxon>Cyanobacteriota</taxon>
        <taxon>Cyanophyceae</taxon>
        <taxon>Nostocales</taxon>
        <taxon>Nostocaceae</taxon>
        <taxon>Pelatocladus</taxon>
    </lineage>
</organism>
<evidence type="ECO:0000256" key="2">
    <source>
        <dbReference type="ARBA" id="ARBA00022670"/>
    </source>
</evidence>
<dbReference type="Gene3D" id="2.40.10.120">
    <property type="match status" value="1"/>
</dbReference>
<dbReference type="Pfam" id="PF17820">
    <property type="entry name" value="PDZ_6"/>
    <property type="match status" value="1"/>
</dbReference>
<reference evidence="5" key="2">
    <citation type="journal article" date="2022" name="Microbiol. Resour. Announc.">
        <title>Metagenome Sequencing to Explore Phylogenomics of Terrestrial Cyanobacteria.</title>
        <authorList>
            <person name="Ward R.D."/>
            <person name="Stajich J.E."/>
            <person name="Johansen J.R."/>
            <person name="Huntemann M."/>
            <person name="Clum A."/>
            <person name="Foster B."/>
            <person name="Foster B."/>
            <person name="Roux S."/>
            <person name="Palaniappan K."/>
            <person name="Varghese N."/>
            <person name="Mukherjee S."/>
            <person name="Reddy T.B.K."/>
            <person name="Daum C."/>
            <person name="Copeland A."/>
            <person name="Chen I.A."/>
            <person name="Ivanova N.N."/>
            <person name="Kyrpides N.C."/>
            <person name="Shapiro N."/>
            <person name="Eloe-Fadrosh E.A."/>
            <person name="Pietrasiak N."/>
        </authorList>
    </citation>
    <scope>NUCLEOTIDE SEQUENCE</scope>
    <source>
        <strain evidence="5">HA4357-MV3</strain>
    </source>
</reference>
<dbReference type="SMART" id="SM00228">
    <property type="entry name" value="PDZ"/>
    <property type="match status" value="1"/>
</dbReference>
<dbReference type="EMBL" id="JAHHHW010000049">
    <property type="protein sequence ID" value="MBW4431087.1"/>
    <property type="molecule type" value="Genomic_DNA"/>
</dbReference>
<dbReference type="AlphaFoldDB" id="A0A9E3H554"/>
<dbReference type="GO" id="GO:0004252">
    <property type="term" value="F:serine-type endopeptidase activity"/>
    <property type="evidence" value="ECO:0007669"/>
    <property type="project" value="InterPro"/>
</dbReference>
<dbReference type="PRINTS" id="PR00834">
    <property type="entry name" value="PROTEASES2C"/>
</dbReference>
<dbReference type="InterPro" id="IPR001940">
    <property type="entry name" value="Peptidase_S1C"/>
</dbReference>
<evidence type="ECO:0000313" key="5">
    <source>
        <dbReference type="EMBL" id="MBW4431087.1"/>
    </source>
</evidence>
<feature type="domain" description="PDZ" evidence="4">
    <location>
        <begin position="176"/>
        <end position="232"/>
    </location>
</feature>
<dbReference type="Gene3D" id="2.30.42.10">
    <property type="match status" value="1"/>
</dbReference>
<evidence type="ECO:0000313" key="6">
    <source>
        <dbReference type="Proteomes" id="UP000813215"/>
    </source>
</evidence>
<keyword evidence="3" id="KW-0378">Hydrolase</keyword>
<dbReference type="InterPro" id="IPR001478">
    <property type="entry name" value="PDZ"/>
</dbReference>
<evidence type="ECO:0000259" key="4">
    <source>
        <dbReference type="PROSITE" id="PS50106"/>
    </source>
</evidence>
<dbReference type="PROSITE" id="PS50106">
    <property type="entry name" value="PDZ"/>
    <property type="match status" value="1"/>
</dbReference>
<name>A0A9E3H554_9NOST</name>